<dbReference type="Pfam" id="PF26594">
    <property type="entry name" value="KH_NusA_2nd"/>
    <property type="match status" value="1"/>
</dbReference>
<keyword evidence="3 7" id="KW-0889">Transcription antitermination</keyword>
<sequence length="387" mass="43161">MNTDFMEALAAVEKEKGISKEILIEAIEAALISGYKRNFHSAQNVRVDINRETGSVHVFARKNIVEDIVDPRLEISLEGAQGINPNYQIDDIVEIEVTPKDFGRIAAQTAKQVVTQRIREAERGIIFNEFIDREEDIITGIVQRQDARFIYIDLGKAEALLPVNEKMPSDQFKHGDRVKAFITKVEKTTKGPQIVLSRTHPGLLKRLFELEVPEIYEGVVEIKSVAREAGDRSKIAVYSANPDVDPVGACVGPKGSRVQTIVDELKGEKIDIVHWSEDPTVYVANALSPSKVIHVDVNEEDKMTQVIVPDFQLSLAIGKRGQNARLAAKLSGWKIDIKSESDATELGLYPKDDQAQAELDEDYDGVDNADDEEYEVEAQEVADHDEK</sequence>
<dbReference type="PROSITE" id="PS50084">
    <property type="entry name" value="KH_TYPE_1"/>
    <property type="match status" value="1"/>
</dbReference>
<dbReference type="Pfam" id="PF00575">
    <property type="entry name" value="S1"/>
    <property type="match status" value="1"/>
</dbReference>
<dbReference type="NCBIfam" id="TIGR01953">
    <property type="entry name" value="NusA"/>
    <property type="match status" value="1"/>
</dbReference>
<dbReference type="HAMAP" id="MF_00945_B">
    <property type="entry name" value="NusA_B"/>
    <property type="match status" value="1"/>
</dbReference>
<dbReference type="Proteomes" id="UP001235840">
    <property type="component" value="Unassembled WGS sequence"/>
</dbReference>
<evidence type="ECO:0000256" key="6">
    <source>
        <dbReference type="ARBA" id="ARBA00023163"/>
    </source>
</evidence>
<dbReference type="PROSITE" id="PS50126">
    <property type="entry name" value="S1"/>
    <property type="match status" value="1"/>
</dbReference>
<evidence type="ECO:0000256" key="5">
    <source>
        <dbReference type="ARBA" id="ARBA00023015"/>
    </source>
</evidence>
<dbReference type="PANTHER" id="PTHR22648:SF0">
    <property type="entry name" value="TRANSCRIPTION TERMINATION_ANTITERMINATION PROTEIN NUSA"/>
    <property type="match status" value="1"/>
</dbReference>
<organism evidence="9 10">
    <name type="scientific">Caldalkalibacillus horti</name>
    <dbReference type="NCBI Taxonomy" id="77523"/>
    <lineage>
        <taxon>Bacteria</taxon>
        <taxon>Bacillati</taxon>
        <taxon>Bacillota</taxon>
        <taxon>Bacilli</taxon>
        <taxon>Bacillales</taxon>
        <taxon>Bacillaceae</taxon>
        <taxon>Caldalkalibacillus</taxon>
    </lineage>
</organism>
<dbReference type="InterPro" id="IPR030842">
    <property type="entry name" value="TF_NusA_bacterial"/>
</dbReference>
<dbReference type="SUPFAM" id="SSF54814">
    <property type="entry name" value="Prokaryotic type KH domain (KH-domain type II)"/>
    <property type="match status" value="2"/>
</dbReference>
<dbReference type="SUPFAM" id="SSF50249">
    <property type="entry name" value="Nucleic acid-binding proteins"/>
    <property type="match status" value="1"/>
</dbReference>
<dbReference type="RefSeq" id="WP_307390717.1">
    <property type="nucleotide sequence ID" value="NZ_BAAADK010000018.1"/>
</dbReference>
<comment type="similarity">
    <text evidence="7">Belongs to the NusA family.</text>
</comment>
<dbReference type="Pfam" id="PF13184">
    <property type="entry name" value="KH_NusA_1st"/>
    <property type="match status" value="1"/>
</dbReference>
<protein>
    <recommendedName>
        <fullName evidence="7">Transcription termination/antitermination protein NusA</fullName>
    </recommendedName>
</protein>
<feature type="domain" description="S1 motif" evidence="8">
    <location>
        <begin position="135"/>
        <end position="199"/>
    </location>
</feature>
<dbReference type="CDD" id="cd02134">
    <property type="entry name" value="KH-II_NusA_rpt1"/>
    <property type="match status" value="1"/>
</dbReference>
<dbReference type="Gene3D" id="3.30.300.20">
    <property type="match status" value="2"/>
</dbReference>
<comment type="subunit">
    <text evidence="7">Monomer. Binds directly to the core enzyme of the DNA-dependent RNA polymerase and to nascent RNA.</text>
</comment>
<dbReference type="SUPFAM" id="SSF69705">
    <property type="entry name" value="Transcription factor NusA, N-terminal domain"/>
    <property type="match status" value="1"/>
</dbReference>
<evidence type="ECO:0000256" key="3">
    <source>
        <dbReference type="ARBA" id="ARBA00022814"/>
    </source>
</evidence>
<evidence type="ECO:0000313" key="9">
    <source>
        <dbReference type="EMBL" id="MDQ0164705.1"/>
    </source>
</evidence>
<evidence type="ECO:0000256" key="2">
    <source>
        <dbReference type="ARBA" id="ARBA00022490"/>
    </source>
</evidence>
<evidence type="ECO:0000256" key="4">
    <source>
        <dbReference type="ARBA" id="ARBA00022884"/>
    </source>
</evidence>
<gene>
    <name evidence="7" type="primary">nusA</name>
    <name evidence="9" type="ORF">J2S11_000605</name>
</gene>
<name>A0ABT9VUZ6_9BACI</name>
<evidence type="ECO:0000256" key="1">
    <source>
        <dbReference type="ARBA" id="ARBA00022472"/>
    </source>
</evidence>
<keyword evidence="1 7" id="KW-0806">Transcription termination</keyword>
<evidence type="ECO:0000313" key="10">
    <source>
        <dbReference type="Proteomes" id="UP001235840"/>
    </source>
</evidence>
<dbReference type="InterPro" id="IPR013735">
    <property type="entry name" value="TF_NusA_N"/>
</dbReference>
<dbReference type="SMART" id="SM00322">
    <property type="entry name" value="KH"/>
    <property type="match status" value="2"/>
</dbReference>
<keyword evidence="6 7" id="KW-0804">Transcription</keyword>
<dbReference type="InterPro" id="IPR003029">
    <property type="entry name" value="S1_domain"/>
</dbReference>
<dbReference type="PANTHER" id="PTHR22648">
    <property type="entry name" value="TRANSCRIPTION TERMINATION FACTOR NUSA"/>
    <property type="match status" value="1"/>
</dbReference>
<keyword evidence="4 7" id="KW-0694">RNA-binding</keyword>
<dbReference type="Gene3D" id="3.30.1480.10">
    <property type="entry name" value="NusA, N-terminal domain"/>
    <property type="match status" value="1"/>
</dbReference>
<dbReference type="InterPro" id="IPR010213">
    <property type="entry name" value="TF_NusA"/>
</dbReference>
<evidence type="ECO:0000259" key="8">
    <source>
        <dbReference type="PROSITE" id="PS50126"/>
    </source>
</evidence>
<dbReference type="InterPro" id="IPR009019">
    <property type="entry name" value="KH_sf_prok-type"/>
</dbReference>
<proteinExistence type="inferred from homology"/>
<comment type="subcellular location">
    <subcellularLocation>
        <location evidence="7">Cytoplasm</location>
    </subcellularLocation>
</comment>
<dbReference type="InterPro" id="IPR058582">
    <property type="entry name" value="KH_NusA_2nd"/>
</dbReference>
<dbReference type="InterPro" id="IPR012340">
    <property type="entry name" value="NA-bd_OB-fold"/>
</dbReference>
<keyword evidence="5 7" id="KW-0805">Transcription regulation</keyword>
<dbReference type="SMART" id="SM00316">
    <property type="entry name" value="S1"/>
    <property type="match status" value="1"/>
</dbReference>
<dbReference type="InterPro" id="IPR004087">
    <property type="entry name" value="KH_dom"/>
</dbReference>
<evidence type="ECO:0000256" key="7">
    <source>
        <dbReference type="HAMAP-Rule" id="MF_00945"/>
    </source>
</evidence>
<keyword evidence="10" id="KW-1185">Reference proteome</keyword>
<comment type="caution">
    <text evidence="9">The sequence shown here is derived from an EMBL/GenBank/DDBJ whole genome shotgun (WGS) entry which is preliminary data.</text>
</comment>
<dbReference type="InterPro" id="IPR036555">
    <property type="entry name" value="NusA_N_sf"/>
</dbReference>
<reference evidence="9 10" key="1">
    <citation type="submission" date="2023-07" db="EMBL/GenBank/DDBJ databases">
        <title>Genomic Encyclopedia of Type Strains, Phase IV (KMG-IV): sequencing the most valuable type-strain genomes for metagenomic binning, comparative biology and taxonomic classification.</title>
        <authorList>
            <person name="Goeker M."/>
        </authorList>
    </citation>
    <scope>NUCLEOTIDE SEQUENCE [LARGE SCALE GENOMIC DNA]</scope>
    <source>
        <strain evidence="9 10">DSM 12751</strain>
    </source>
</reference>
<dbReference type="Gene3D" id="2.40.50.140">
    <property type="entry name" value="Nucleic acid-binding proteins"/>
    <property type="match status" value="1"/>
</dbReference>
<dbReference type="Pfam" id="PF08529">
    <property type="entry name" value="NusA_N"/>
    <property type="match status" value="1"/>
</dbReference>
<dbReference type="CDD" id="cd04455">
    <property type="entry name" value="S1_NusA"/>
    <property type="match status" value="1"/>
</dbReference>
<dbReference type="EMBL" id="JAUSTY010000002">
    <property type="protein sequence ID" value="MDQ0164705.1"/>
    <property type="molecule type" value="Genomic_DNA"/>
</dbReference>
<dbReference type="CDD" id="cd22529">
    <property type="entry name" value="KH-II_NusA_rpt2"/>
    <property type="match status" value="1"/>
</dbReference>
<keyword evidence="2 7" id="KW-0963">Cytoplasm</keyword>
<comment type="function">
    <text evidence="7">Participates in both transcription termination and antitermination.</text>
</comment>
<dbReference type="InterPro" id="IPR015946">
    <property type="entry name" value="KH_dom-like_a/b"/>
</dbReference>
<accession>A0ABT9VUZ6</accession>
<dbReference type="InterPro" id="IPR025249">
    <property type="entry name" value="TF_NusA_KH_1st"/>
</dbReference>